<reference evidence="1" key="1">
    <citation type="submission" date="2021-01" db="UniProtKB">
        <authorList>
            <consortium name="EnsemblMetazoa"/>
        </authorList>
    </citation>
    <scope>IDENTIFICATION</scope>
</reference>
<evidence type="ECO:0000313" key="1">
    <source>
        <dbReference type="EnsemblMetazoa" id="CLYHEMP016982.1"/>
    </source>
</evidence>
<keyword evidence="2" id="KW-1185">Reference proteome</keyword>
<proteinExistence type="predicted"/>
<organism evidence="1 2">
    <name type="scientific">Clytia hemisphaerica</name>
    <dbReference type="NCBI Taxonomy" id="252671"/>
    <lineage>
        <taxon>Eukaryota</taxon>
        <taxon>Metazoa</taxon>
        <taxon>Cnidaria</taxon>
        <taxon>Hydrozoa</taxon>
        <taxon>Hydroidolina</taxon>
        <taxon>Leptothecata</taxon>
        <taxon>Obeliida</taxon>
        <taxon>Clytiidae</taxon>
        <taxon>Clytia</taxon>
    </lineage>
</organism>
<dbReference type="EnsemblMetazoa" id="CLYHEMT016982.2">
    <property type="protein sequence ID" value="CLYHEMP016982.2"/>
    <property type="gene ID" value="CLYHEMG016982"/>
</dbReference>
<evidence type="ECO:0000313" key="2">
    <source>
        <dbReference type="Proteomes" id="UP000594262"/>
    </source>
</evidence>
<dbReference type="AlphaFoldDB" id="A0A7M5X2K8"/>
<sequence>MSVCFFAVYSSNRGIACKTTKVYITGVLHQNSMLGANAPLSLMPVLHRVIRGIQRRQGNTLTRKKRKPITTTHLRKISKFLLLSGHPPHDKYMLLASCLTAFFGLKGFRVYLPYPQFLRPKHSPAKIRPALQHRVFYHVITN</sequence>
<protein>
    <submittedName>
        <fullName evidence="1">Uncharacterized protein</fullName>
    </submittedName>
</protein>
<dbReference type="EnsemblMetazoa" id="CLYHEMT016982.1">
    <property type="protein sequence ID" value="CLYHEMP016982.1"/>
    <property type="gene ID" value="CLYHEMG016982"/>
</dbReference>
<accession>A0A7M5X2K8</accession>
<dbReference type="Proteomes" id="UP000594262">
    <property type="component" value="Unplaced"/>
</dbReference>
<name>A0A7M5X2K8_9CNID</name>